<evidence type="ECO:0000256" key="4">
    <source>
        <dbReference type="ARBA" id="ARBA00022553"/>
    </source>
</evidence>
<dbReference type="PRINTS" id="PR00344">
    <property type="entry name" value="BCTRLSENSOR"/>
</dbReference>
<dbReference type="GO" id="GO:0000155">
    <property type="term" value="F:phosphorelay sensor kinase activity"/>
    <property type="evidence" value="ECO:0007669"/>
    <property type="project" value="InterPro"/>
</dbReference>
<proteinExistence type="predicted"/>
<dbReference type="PROSITE" id="PS50109">
    <property type="entry name" value="HIS_KIN"/>
    <property type="match status" value="1"/>
</dbReference>
<comment type="subcellular location">
    <subcellularLocation>
        <location evidence="2">Membrane</location>
        <topology evidence="2">Multi-pass membrane protein</topology>
    </subcellularLocation>
</comment>
<evidence type="ECO:0000259" key="15">
    <source>
        <dbReference type="PROSITE" id="PS50109"/>
    </source>
</evidence>
<keyword evidence="12 14" id="KW-0472">Membrane</keyword>
<dbReference type="PROSITE" id="PS50113">
    <property type="entry name" value="PAC"/>
    <property type="match status" value="1"/>
</dbReference>
<evidence type="ECO:0000259" key="16">
    <source>
        <dbReference type="PROSITE" id="PS50112"/>
    </source>
</evidence>
<dbReference type="PROSITE" id="PS50885">
    <property type="entry name" value="HAMP"/>
    <property type="match status" value="1"/>
</dbReference>
<sequence>MLKRYTIGWKILSGLTLLLLLVIGANYMIFTTQRNRIIGETSDILAIVNNTSKMTLLEAIKQMSQRAADFSSDGFIRDTTKEIVMSGDAKKITALNEHLEKNKRSIDPSIYGINILDKTAVVIASTKQTEIGKNESEDVYLTQSEDLNYGSTYLSDFEIIRHFDTEEISLAISAPLIDKVTGEHIGTLINFIRADYIAGVLKTLNKTVTQDSPKYSTLTTFIIDGKGFSLQRSGALTKHPESSDVVAQCGKARQYTNSDGVLVIGAMVCLDNGWKIVTEIDRAQAFASIEQMRANTLALVIILVAFILVLMYVLMRTVIEPLRMLSDSALKLGRGMFGIRTSVDSRDELGDLGASFNEMAKNLEGSHMILEKKIQEVTEDLEKFKLAVEGASDHIIITDKEGIILYANKAAEEITGYSIDEMKGNRPSLWGKQMPAEFYRRMWRTIKEDRQSFHGEVTNKRKNGQLYIAESHISPIFDEKQNLYGFVGVERDITRQKEIDKSKTEFVSIASHQLRTPLTIINWYVEMLTTSNTELSEKQRQYLDEIMRASKRMIDLVNALLNVSRIDMGTFMVDVQPLDFASVMNETLKDLAPQITSKKLQITKNYGEQLPQINADPKLLRMVFQNLLTNAVKYTQESGVIVIALNEHDGDILISIKDTGLGIPIDQQSKIFTKFFRADNARAKEPDGNGLGLYIIKSLIEYSSGKVWFESEENKGTTFYVSLPLTGMKAKQGTRPLAV</sequence>
<dbReference type="Gene3D" id="3.30.565.10">
    <property type="entry name" value="Histidine kinase-like ATPase, C-terminal domain"/>
    <property type="match status" value="1"/>
</dbReference>
<evidence type="ECO:0000256" key="7">
    <source>
        <dbReference type="ARBA" id="ARBA00022741"/>
    </source>
</evidence>
<keyword evidence="6 14" id="KW-0812">Transmembrane</keyword>
<comment type="caution">
    <text evidence="19">The sequence shown here is derived from an EMBL/GenBank/DDBJ whole genome shotgun (WGS) entry which is preliminary data.</text>
</comment>
<dbReference type="GO" id="GO:0000156">
    <property type="term" value="F:phosphorelay response regulator activity"/>
    <property type="evidence" value="ECO:0007669"/>
    <property type="project" value="TreeGrafter"/>
</dbReference>
<evidence type="ECO:0000256" key="12">
    <source>
        <dbReference type="ARBA" id="ARBA00023136"/>
    </source>
</evidence>
<feature type="transmembrane region" description="Helical" evidence="14">
    <location>
        <begin position="297"/>
        <end position="315"/>
    </location>
</feature>
<dbReference type="InterPro" id="IPR036097">
    <property type="entry name" value="HisK_dim/P_sf"/>
</dbReference>
<keyword evidence="4" id="KW-0597">Phosphoprotein</keyword>
<dbReference type="EC" id="2.7.13.3" evidence="3"/>
<dbReference type="InterPro" id="IPR004358">
    <property type="entry name" value="Sig_transdc_His_kin-like_C"/>
</dbReference>
<feature type="domain" description="PAC" evidence="17">
    <location>
        <begin position="453"/>
        <end position="505"/>
    </location>
</feature>
<feature type="coiled-coil region" evidence="13">
    <location>
        <begin position="360"/>
        <end position="387"/>
    </location>
</feature>
<dbReference type="SUPFAM" id="SSF55874">
    <property type="entry name" value="ATPase domain of HSP90 chaperone/DNA topoisomerase II/histidine kinase"/>
    <property type="match status" value="1"/>
</dbReference>
<dbReference type="PROSITE" id="PS50112">
    <property type="entry name" value="PAS"/>
    <property type="match status" value="1"/>
</dbReference>
<keyword evidence="11" id="KW-0902">Two-component regulatory system</keyword>
<keyword evidence="5" id="KW-0808">Transferase</keyword>
<comment type="catalytic activity">
    <reaction evidence="1">
        <text>ATP + protein L-histidine = ADP + protein N-phospho-L-histidine.</text>
        <dbReference type="EC" id="2.7.13.3"/>
    </reaction>
</comment>
<dbReference type="SUPFAM" id="SSF158472">
    <property type="entry name" value="HAMP domain-like"/>
    <property type="match status" value="1"/>
</dbReference>
<keyword evidence="8 19" id="KW-0418">Kinase</keyword>
<dbReference type="Pfam" id="PF00672">
    <property type="entry name" value="HAMP"/>
    <property type="match status" value="1"/>
</dbReference>
<dbReference type="SMART" id="SM00304">
    <property type="entry name" value="HAMP"/>
    <property type="match status" value="1"/>
</dbReference>
<evidence type="ECO:0000256" key="1">
    <source>
        <dbReference type="ARBA" id="ARBA00000085"/>
    </source>
</evidence>
<dbReference type="GO" id="GO:0007234">
    <property type="term" value="P:osmosensory signaling via phosphorelay pathway"/>
    <property type="evidence" value="ECO:0007669"/>
    <property type="project" value="TreeGrafter"/>
</dbReference>
<evidence type="ECO:0000256" key="6">
    <source>
        <dbReference type="ARBA" id="ARBA00022692"/>
    </source>
</evidence>
<dbReference type="FunFam" id="1.10.287.130:FF:000001">
    <property type="entry name" value="Two-component sensor histidine kinase"/>
    <property type="match status" value="1"/>
</dbReference>
<dbReference type="GO" id="GO:0030295">
    <property type="term" value="F:protein kinase activator activity"/>
    <property type="evidence" value="ECO:0007669"/>
    <property type="project" value="TreeGrafter"/>
</dbReference>
<keyword evidence="9" id="KW-0067">ATP-binding</keyword>
<evidence type="ECO:0000256" key="11">
    <source>
        <dbReference type="ARBA" id="ARBA00023012"/>
    </source>
</evidence>
<dbReference type="InterPro" id="IPR000014">
    <property type="entry name" value="PAS"/>
</dbReference>
<evidence type="ECO:0000259" key="18">
    <source>
        <dbReference type="PROSITE" id="PS50885"/>
    </source>
</evidence>
<protein>
    <recommendedName>
        <fullName evidence="3">histidine kinase</fullName>
        <ecNumber evidence="3">2.7.13.3</ecNumber>
    </recommendedName>
</protein>
<dbReference type="GO" id="GO:0005524">
    <property type="term" value="F:ATP binding"/>
    <property type="evidence" value="ECO:0007669"/>
    <property type="project" value="UniProtKB-KW"/>
</dbReference>
<dbReference type="EMBL" id="LCPB01000006">
    <property type="protein sequence ID" value="KKU90123.1"/>
    <property type="molecule type" value="Genomic_DNA"/>
</dbReference>
<name>A0A0G1WIK5_9BACT</name>
<dbReference type="PANTHER" id="PTHR42878">
    <property type="entry name" value="TWO-COMPONENT HISTIDINE KINASE"/>
    <property type="match status" value="1"/>
</dbReference>
<accession>A0A0G1WIK5</accession>
<keyword evidence="7" id="KW-0547">Nucleotide-binding</keyword>
<dbReference type="InterPro" id="IPR003594">
    <property type="entry name" value="HATPase_dom"/>
</dbReference>
<dbReference type="SMART" id="SM00387">
    <property type="entry name" value="HATPase_c"/>
    <property type="match status" value="1"/>
</dbReference>
<dbReference type="SUPFAM" id="SSF47384">
    <property type="entry name" value="Homodimeric domain of signal transducing histidine kinase"/>
    <property type="match status" value="1"/>
</dbReference>
<evidence type="ECO:0000259" key="17">
    <source>
        <dbReference type="PROSITE" id="PS50113"/>
    </source>
</evidence>
<gene>
    <name evidence="19" type="ORF">UY19_C0006G0061</name>
</gene>
<organism evidence="19 20">
    <name type="scientific">Candidatus Wolfebacteria bacterium GW2011_GWA2_47_9b</name>
    <dbReference type="NCBI Taxonomy" id="1619005"/>
    <lineage>
        <taxon>Bacteria</taxon>
        <taxon>Candidatus Wolfeibacteriota</taxon>
    </lineage>
</organism>
<dbReference type="CDD" id="cd00130">
    <property type="entry name" value="PAS"/>
    <property type="match status" value="1"/>
</dbReference>
<evidence type="ECO:0000256" key="5">
    <source>
        <dbReference type="ARBA" id="ARBA00022679"/>
    </source>
</evidence>
<dbReference type="Proteomes" id="UP000033882">
    <property type="component" value="Unassembled WGS sequence"/>
</dbReference>
<dbReference type="InterPro" id="IPR035965">
    <property type="entry name" value="PAS-like_dom_sf"/>
</dbReference>
<dbReference type="Pfam" id="PF02518">
    <property type="entry name" value="HATPase_c"/>
    <property type="match status" value="1"/>
</dbReference>
<evidence type="ECO:0000256" key="9">
    <source>
        <dbReference type="ARBA" id="ARBA00022840"/>
    </source>
</evidence>
<dbReference type="PATRIC" id="fig|1619005.3.peg.425"/>
<dbReference type="SMART" id="SM00388">
    <property type="entry name" value="HisKA"/>
    <property type="match status" value="1"/>
</dbReference>
<dbReference type="InterPro" id="IPR005467">
    <property type="entry name" value="His_kinase_dom"/>
</dbReference>
<evidence type="ECO:0000313" key="20">
    <source>
        <dbReference type="Proteomes" id="UP000033882"/>
    </source>
</evidence>
<dbReference type="InterPro" id="IPR050351">
    <property type="entry name" value="BphY/WalK/GraS-like"/>
</dbReference>
<dbReference type="GO" id="GO:0016020">
    <property type="term" value="C:membrane"/>
    <property type="evidence" value="ECO:0007669"/>
    <property type="project" value="UniProtKB-SubCell"/>
</dbReference>
<evidence type="ECO:0000256" key="14">
    <source>
        <dbReference type="SAM" id="Phobius"/>
    </source>
</evidence>
<keyword evidence="13" id="KW-0175">Coiled coil</keyword>
<feature type="domain" description="PAS" evidence="16">
    <location>
        <begin position="380"/>
        <end position="425"/>
    </location>
</feature>
<evidence type="ECO:0000256" key="13">
    <source>
        <dbReference type="SAM" id="Coils"/>
    </source>
</evidence>
<evidence type="ECO:0000256" key="8">
    <source>
        <dbReference type="ARBA" id="ARBA00022777"/>
    </source>
</evidence>
<dbReference type="Gene3D" id="3.30.450.20">
    <property type="entry name" value="PAS domain"/>
    <property type="match status" value="1"/>
</dbReference>
<evidence type="ECO:0000256" key="10">
    <source>
        <dbReference type="ARBA" id="ARBA00022989"/>
    </source>
</evidence>
<dbReference type="CDD" id="cd00082">
    <property type="entry name" value="HisKA"/>
    <property type="match status" value="1"/>
</dbReference>
<evidence type="ECO:0000256" key="2">
    <source>
        <dbReference type="ARBA" id="ARBA00004141"/>
    </source>
</evidence>
<dbReference type="PANTHER" id="PTHR42878:SF7">
    <property type="entry name" value="SENSOR HISTIDINE KINASE GLRK"/>
    <property type="match status" value="1"/>
</dbReference>
<reference evidence="19 20" key="1">
    <citation type="journal article" date="2015" name="Nature">
        <title>rRNA introns, odd ribosomes, and small enigmatic genomes across a large radiation of phyla.</title>
        <authorList>
            <person name="Brown C.T."/>
            <person name="Hug L.A."/>
            <person name="Thomas B.C."/>
            <person name="Sharon I."/>
            <person name="Castelle C.J."/>
            <person name="Singh A."/>
            <person name="Wilkins M.J."/>
            <person name="Williams K.H."/>
            <person name="Banfield J.F."/>
        </authorList>
    </citation>
    <scope>NUCLEOTIDE SEQUENCE [LARGE SCALE GENOMIC DNA]</scope>
</reference>
<dbReference type="InterPro" id="IPR000700">
    <property type="entry name" value="PAS-assoc_C"/>
</dbReference>
<evidence type="ECO:0000256" key="3">
    <source>
        <dbReference type="ARBA" id="ARBA00012438"/>
    </source>
</evidence>
<dbReference type="CDD" id="cd06225">
    <property type="entry name" value="HAMP"/>
    <property type="match status" value="1"/>
</dbReference>
<dbReference type="FunFam" id="3.30.565.10:FF:000006">
    <property type="entry name" value="Sensor histidine kinase WalK"/>
    <property type="match status" value="1"/>
</dbReference>
<feature type="domain" description="HAMP" evidence="18">
    <location>
        <begin position="316"/>
        <end position="368"/>
    </location>
</feature>
<dbReference type="SMART" id="SM00086">
    <property type="entry name" value="PAC"/>
    <property type="match status" value="1"/>
</dbReference>
<dbReference type="NCBIfam" id="TIGR00229">
    <property type="entry name" value="sensory_box"/>
    <property type="match status" value="1"/>
</dbReference>
<dbReference type="Pfam" id="PF13426">
    <property type="entry name" value="PAS_9"/>
    <property type="match status" value="1"/>
</dbReference>
<dbReference type="SMART" id="SM00091">
    <property type="entry name" value="PAS"/>
    <property type="match status" value="1"/>
</dbReference>
<dbReference type="InterPro" id="IPR003661">
    <property type="entry name" value="HisK_dim/P_dom"/>
</dbReference>
<dbReference type="InterPro" id="IPR003660">
    <property type="entry name" value="HAMP_dom"/>
</dbReference>
<feature type="domain" description="Histidine kinase" evidence="15">
    <location>
        <begin position="509"/>
        <end position="727"/>
    </location>
</feature>
<dbReference type="Gene3D" id="1.10.287.130">
    <property type="match status" value="1"/>
</dbReference>
<evidence type="ECO:0000313" key="19">
    <source>
        <dbReference type="EMBL" id="KKU90123.1"/>
    </source>
</evidence>
<keyword evidence="10 14" id="KW-1133">Transmembrane helix</keyword>
<dbReference type="SUPFAM" id="SSF55785">
    <property type="entry name" value="PYP-like sensor domain (PAS domain)"/>
    <property type="match status" value="1"/>
</dbReference>
<dbReference type="Gene3D" id="6.10.340.10">
    <property type="match status" value="1"/>
</dbReference>
<dbReference type="InterPro" id="IPR036890">
    <property type="entry name" value="HATPase_C_sf"/>
</dbReference>
<dbReference type="AlphaFoldDB" id="A0A0G1WIK5"/>
<dbReference type="Pfam" id="PF00512">
    <property type="entry name" value="HisKA"/>
    <property type="match status" value="1"/>
</dbReference>
<dbReference type="InterPro" id="IPR001610">
    <property type="entry name" value="PAC"/>
</dbReference>